<gene>
    <name evidence="7" type="ORF">GOP47_0002995</name>
</gene>
<protein>
    <submittedName>
        <fullName evidence="7">Uncharacterized protein</fullName>
    </submittedName>
</protein>
<dbReference type="Proteomes" id="UP000886520">
    <property type="component" value="Chromosome 3"/>
</dbReference>
<comment type="caution">
    <text evidence="7">The sequence shown here is derived from an EMBL/GenBank/DDBJ whole genome shotgun (WGS) entry which is preliminary data.</text>
</comment>
<feature type="transmembrane region" description="Helical" evidence="6">
    <location>
        <begin position="163"/>
        <end position="184"/>
    </location>
</feature>
<dbReference type="AlphaFoldDB" id="A0A9D4VBN6"/>
<feature type="transmembrane region" description="Helical" evidence="6">
    <location>
        <begin position="99"/>
        <end position="116"/>
    </location>
</feature>
<feature type="transmembrane region" description="Helical" evidence="6">
    <location>
        <begin position="421"/>
        <end position="439"/>
    </location>
</feature>
<feature type="transmembrane region" description="Helical" evidence="6">
    <location>
        <begin position="389"/>
        <end position="409"/>
    </location>
</feature>
<keyword evidence="5 6" id="KW-0472">Membrane</keyword>
<evidence type="ECO:0000256" key="1">
    <source>
        <dbReference type="ARBA" id="ARBA00004141"/>
    </source>
</evidence>
<name>A0A9D4VBN6_ADICA</name>
<dbReference type="InterPro" id="IPR006043">
    <property type="entry name" value="NCS2"/>
</dbReference>
<keyword evidence="3 6" id="KW-0812">Transmembrane</keyword>
<dbReference type="PANTHER" id="PTHR11119">
    <property type="entry name" value="XANTHINE-URACIL / VITAMIN C PERMEASE FAMILY MEMBER"/>
    <property type="match status" value="1"/>
</dbReference>
<feature type="transmembrane region" description="Helical" evidence="6">
    <location>
        <begin position="459"/>
        <end position="480"/>
    </location>
</feature>
<proteinExistence type="inferred from homology"/>
<sequence>MTNNQNQGPKADDHSHLHPRDQLPNIDYCISSPPSWPEAIILGFQHYFVVLGTTVLIPTLLVPQMGGGNNEKVRVIQTLLFATGLNTLLQSWFGTRLPAVIGGSYAFIVPILTIIYSDEMQAIGDQHQRFLHTMRAIQGALIASSTVQIVLGFSGLWGIVVRYISPLGAAPLVGLVGLGLYTLGFPGVAKCIEIGLPQLIALLILSQYVKYKNKLERYCILLSVPVIWAYAYLLTISGAYKHTPVLTQQHCRTDRAGLVEAAPWLRIPYPLEWGHPTFDAAHTFSMMASVLVATVESTGGYLAAMRFASATPPPPFIMSRGIGWQGVGLLIDGLLGTLTGSTVSIENVGLLGVTKVGSRRVTEIAAGFMIFFSLFGKFGSIIASVPGPISAAIFCLLFSKVVGCGFSFLQFVHMNDSRSKFILGFSVYMGISVPYYFTQYASTAGHGPVRSASHWFNDFVYVLFTSPATVGFILAILLDVSLRHKDYKKYNGSKYWKKFRKWDGDARNAEFYSLPFRLNEYWER</sequence>
<dbReference type="GO" id="GO:0022857">
    <property type="term" value="F:transmembrane transporter activity"/>
    <property type="evidence" value="ECO:0007669"/>
    <property type="project" value="InterPro"/>
</dbReference>
<evidence type="ECO:0000256" key="3">
    <source>
        <dbReference type="ARBA" id="ARBA00022692"/>
    </source>
</evidence>
<organism evidence="7 8">
    <name type="scientific">Adiantum capillus-veneris</name>
    <name type="common">Maidenhair fern</name>
    <dbReference type="NCBI Taxonomy" id="13818"/>
    <lineage>
        <taxon>Eukaryota</taxon>
        <taxon>Viridiplantae</taxon>
        <taxon>Streptophyta</taxon>
        <taxon>Embryophyta</taxon>
        <taxon>Tracheophyta</taxon>
        <taxon>Polypodiopsida</taxon>
        <taxon>Polypodiidae</taxon>
        <taxon>Polypodiales</taxon>
        <taxon>Pteridineae</taxon>
        <taxon>Pteridaceae</taxon>
        <taxon>Vittarioideae</taxon>
        <taxon>Adiantum</taxon>
    </lineage>
</organism>
<feature type="transmembrane region" description="Helical" evidence="6">
    <location>
        <begin position="364"/>
        <end position="383"/>
    </location>
</feature>
<dbReference type="NCBIfam" id="NF037981">
    <property type="entry name" value="NCS2_1"/>
    <property type="match status" value="1"/>
</dbReference>
<evidence type="ECO:0000256" key="5">
    <source>
        <dbReference type="ARBA" id="ARBA00023136"/>
    </source>
</evidence>
<comment type="subcellular location">
    <subcellularLocation>
        <location evidence="1">Membrane</location>
        <topology evidence="1">Multi-pass membrane protein</topology>
    </subcellularLocation>
</comment>
<evidence type="ECO:0000256" key="4">
    <source>
        <dbReference type="ARBA" id="ARBA00022989"/>
    </source>
</evidence>
<comment type="similarity">
    <text evidence="2">Belongs to the nucleobase:cation symporter-2 (NCS2) (TC 2.A.40) family.</text>
</comment>
<dbReference type="EMBL" id="JABFUD020000002">
    <property type="protein sequence ID" value="KAI5083252.1"/>
    <property type="molecule type" value="Genomic_DNA"/>
</dbReference>
<keyword evidence="4 6" id="KW-1133">Transmembrane helix</keyword>
<accession>A0A9D4VBN6</accession>
<keyword evidence="8" id="KW-1185">Reference proteome</keyword>
<dbReference type="Pfam" id="PF00860">
    <property type="entry name" value="Xan_ur_permease"/>
    <property type="match status" value="1"/>
</dbReference>
<evidence type="ECO:0000256" key="2">
    <source>
        <dbReference type="ARBA" id="ARBA00008821"/>
    </source>
</evidence>
<evidence type="ECO:0000313" key="8">
    <source>
        <dbReference type="Proteomes" id="UP000886520"/>
    </source>
</evidence>
<feature type="transmembrane region" description="Helical" evidence="6">
    <location>
        <begin position="44"/>
        <end position="63"/>
    </location>
</feature>
<evidence type="ECO:0000256" key="6">
    <source>
        <dbReference type="SAM" id="Phobius"/>
    </source>
</evidence>
<dbReference type="GO" id="GO:0016020">
    <property type="term" value="C:membrane"/>
    <property type="evidence" value="ECO:0007669"/>
    <property type="project" value="UniProtKB-SubCell"/>
</dbReference>
<evidence type="ECO:0000313" key="7">
    <source>
        <dbReference type="EMBL" id="KAI5083252.1"/>
    </source>
</evidence>
<feature type="transmembrane region" description="Helical" evidence="6">
    <location>
        <begin position="136"/>
        <end position="157"/>
    </location>
</feature>
<reference evidence="7" key="1">
    <citation type="submission" date="2021-01" db="EMBL/GenBank/DDBJ databases">
        <title>Adiantum capillus-veneris genome.</title>
        <authorList>
            <person name="Fang Y."/>
            <person name="Liao Q."/>
        </authorList>
    </citation>
    <scope>NUCLEOTIDE SEQUENCE</scope>
    <source>
        <strain evidence="7">H3</strain>
        <tissue evidence="7">Leaf</tissue>
    </source>
</reference>
<dbReference type="OrthoDB" id="1641903at2759"/>
<feature type="transmembrane region" description="Helical" evidence="6">
    <location>
        <begin position="215"/>
        <end position="234"/>
    </location>
</feature>